<dbReference type="SMART" id="SM00326">
    <property type="entry name" value="SH3"/>
    <property type="match status" value="1"/>
</dbReference>
<dbReference type="GO" id="GO:0030175">
    <property type="term" value="C:filopodium"/>
    <property type="evidence" value="ECO:0007669"/>
    <property type="project" value="UniProtKB-SubCell"/>
</dbReference>
<dbReference type="Gene3D" id="6.10.140.1620">
    <property type="match status" value="1"/>
</dbReference>
<evidence type="ECO:0000256" key="4">
    <source>
        <dbReference type="ARBA" id="ARBA00010020"/>
    </source>
</evidence>
<keyword evidence="7" id="KW-0597">Phosphoprotein</keyword>
<dbReference type="GO" id="GO:0005856">
    <property type="term" value="C:cytoskeleton"/>
    <property type="evidence" value="ECO:0007669"/>
    <property type="project" value="UniProtKB-SubCell"/>
</dbReference>
<comment type="subcellular location">
    <subcellularLocation>
        <location evidence="2">Cell projection</location>
        <location evidence="2">Filopodium</location>
    </subcellularLocation>
    <subcellularLocation>
        <location evidence="3">Cell projection</location>
        <location evidence="3">Lamellipodium</location>
    </subcellularLocation>
    <subcellularLocation>
        <location evidence="1">Cytoplasm</location>
        <location evidence="1">Cytoskeleton</location>
    </subcellularLocation>
</comment>
<feature type="compositionally biased region" description="Low complexity" evidence="12">
    <location>
        <begin position="244"/>
        <end position="259"/>
    </location>
</feature>
<dbReference type="PRINTS" id="PR00452">
    <property type="entry name" value="SH3DOMAIN"/>
</dbReference>
<dbReference type="InterPro" id="IPR036028">
    <property type="entry name" value="SH3-like_dom_sf"/>
</dbReference>
<feature type="domain" description="T-SNARE coiled-coil homology" evidence="14">
    <location>
        <begin position="45"/>
        <end position="107"/>
    </location>
</feature>
<evidence type="ECO:0000313" key="15">
    <source>
        <dbReference type="Ensembl" id="ENSSANP00000068666.1"/>
    </source>
</evidence>
<dbReference type="InterPro" id="IPR028457">
    <property type="entry name" value="ABI"/>
</dbReference>
<dbReference type="GO" id="GO:0017124">
    <property type="term" value="F:SH3 domain binding"/>
    <property type="evidence" value="ECO:0007669"/>
    <property type="project" value="TreeGrafter"/>
</dbReference>
<dbReference type="SUPFAM" id="SSF50044">
    <property type="entry name" value="SH3-domain"/>
    <property type="match status" value="1"/>
</dbReference>
<evidence type="ECO:0000256" key="3">
    <source>
        <dbReference type="ARBA" id="ARBA00004510"/>
    </source>
</evidence>
<dbReference type="AlphaFoldDB" id="A0A671QAD2"/>
<evidence type="ECO:0000256" key="8">
    <source>
        <dbReference type="ARBA" id="ARBA00023054"/>
    </source>
</evidence>
<reference evidence="15" key="2">
    <citation type="submission" date="2025-09" db="UniProtKB">
        <authorList>
            <consortium name="Ensembl"/>
        </authorList>
    </citation>
    <scope>IDENTIFICATION</scope>
</reference>
<feature type="region of interest" description="Disordered" evidence="12">
    <location>
        <begin position="152"/>
        <end position="259"/>
    </location>
</feature>
<keyword evidence="10" id="KW-0966">Cell projection</keyword>
<gene>
    <name evidence="15" type="primary">abi1a</name>
</gene>
<accession>A0A671QAD2</accession>
<keyword evidence="5 11" id="KW-0728">SH3 domain</keyword>
<keyword evidence="6" id="KW-0963">Cytoplasm</keyword>
<keyword evidence="9" id="KW-0206">Cytoskeleton</keyword>
<evidence type="ECO:0000256" key="9">
    <source>
        <dbReference type="ARBA" id="ARBA00023212"/>
    </source>
</evidence>
<evidence type="ECO:0000256" key="5">
    <source>
        <dbReference type="ARBA" id="ARBA00022443"/>
    </source>
</evidence>
<evidence type="ECO:0000256" key="7">
    <source>
        <dbReference type="ARBA" id="ARBA00022553"/>
    </source>
</evidence>
<evidence type="ECO:0000256" key="6">
    <source>
        <dbReference type="ARBA" id="ARBA00022490"/>
    </source>
</evidence>
<organism evidence="15 16">
    <name type="scientific">Sinocyclocheilus anshuiensis</name>
    <dbReference type="NCBI Taxonomy" id="1608454"/>
    <lineage>
        <taxon>Eukaryota</taxon>
        <taxon>Metazoa</taxon>
        <taxon>Chordata</taxon>
        <taxon>Craniata</taxon>
        <taxon>Vertebrata</taxon>
        <taxon>Euteleostomi</taxon>
        <taxon>Actinopterygii</taxon>
        <taxon>Neopterygii</taxon>
        <taxon>Teleostei</taxon>
        <taxon>Ostariophysi</taxon>
        <taxon>Cypriniformes</taxon>
        <taxon>Cyprinidae</taxon>
        <taxon>Cyprininae</taxon>
        <taxon>Sinocyclocheilus</taxon>
    </lineage>
</organism>
<sequence length="416" mass="45610">MAELQMLLEEEIPAGKRALVESYQNLTRVADYCENNYVQAQDKRKALEETKAYTTQSLASVAYQINALANNVLQLLDIQASQLRRMESSINHISQTVDIHKEKVARREIGILTTNKNTSRTHKIIAPTNIERPVRYIRKPIDYTVLDDVGHGVKQHGNNQSIRGGTLSRTNPPTQKPPSPPLAGRGTLGRNTPYKTLEPVKPPTVPNDYMTSPAHLGSQYSPGRTASLNQRQRTHSGSSGGSGSRENSGGSSIGIPIAIPTPSIPNSVPVSMAPPPPPMPQLTPQIPLTGFVARVQENIADTPTLPPPPDDMPMFDEAPPPPPPPPVDFEDEEAAVVQYSDPYADGDPHWAPKSYIEKVVAIYDYTKDKGDELSFMEGAIIYIIKKNDDGWFEGVCNGVTGLFPGNYVESIMHYTD</sequence>
<evidence type="ECO:0000256" key="11">
    <source>
        <dbReference type="PROSITE-ProRule" id="PRU00192"/>
    </source>
</evidence>
<reference evidence="15" key="1">
    <citation type="submission" date="2025-08" db="UniProtKB">
        <authorList>
            <consortium name="Ensembl"/>
        </authorList>
    </citation>
    <scope>IDENTIFICATION</scope>
</reference>
<comment type="similarity">
    <text evidence="4">Belongs to the ABI family.</text>
</comment>
<feature type="domain" description="SH3" evidence="13">
    <location>
        <begin position="354"/>
        <end position="413"/>
    </location>
</feature>
<evidence type="ECO:0000259" key="14">
    <source>
        <dbReference type="PROSITE" id="PS50192"/>
    </source>
</evidence>
<dbReference type="Proteomes" id="UP000472260">
    <property type="component" value="Unassembled WGS sequence"/>
</dbReference>
<dbReference type="FunFam" id="2.30.30.40:FF:000002">
    <property type="entry name" value="abl interactor 1 isoform X1"/>
    <property type="match status" value="1"/>
</dbReference>
<feature type="compositionally biased region" description="Polar residues" evidence="12">
    <location>
        <begin position="218"/>
        <end position="231"/>
    </location>
</feature>
<dbReference type="GO" id="GO:0035591">
    <property type="term" value="F:signaling adaptor activity"/>
    <property type="evidence" value="ECO:0007669"/>
    <property type="project" value="TreeGrafter"/>
</dbReference>
<dbReference type="PANTHER" id="PTHR10460:SF2">
    <property type="entry name" value="ABL INTERACTOR 1"/>
    <property type="match status" value="1"/>
</dbReference>
<evidence type="ECO:0000256" key="10">
    <source>
        <dbReference type="ARBA" id="ARBA00023273"/>
    </source>
</evidence>
<protein>
    <submittedName>
        <fullName evidence="15">Abl interactor 1-like</fullName>
    </submittedName>
</protein>
<dbReference type="PANTHER" id="PTHR10460">
    <property type="entry name" value="ABL INTERACTOR FAMILY MEMBER"/>
    <property type="match status" value="1"/>
</dbReference>
<dbReference type="InterPro" id="IPR012849">
    <property type="entry name" value="Abl-interactor_HHR_dom"/>
</dbReference>
<dbReference type="PROSITE" id="PS50192">
    <property type="entry name" value="T_SNARE"/>
    <property type="match status" value="1"/>
</dbReference>
<dbReference type="Pfam" id="PF07815">
    <property type="entry name" value="Abi_HHR"/>
    <property type="match status" value="1"/>
</dbReference>
<keyword evidence="16" id="KW-1185">Reference proteome</keyword>
<evidence type="ECO:0000313" key="16">
    <source>
        <dbReference type="Proteomes" id="UP000472260"/>
    </source>
</evidence>
<evidence type="ECO:0000259" key="13">
    <source>
        <dbReference type="PROSITE" id="PS50002"/>
    </source>
</evidence>
<evidence type="ECO:0000256" key="1">
    <source>
        <dbReference type="ARBA" id="ARBA00004245"/>
    </source>
</evidence>
<dbReference type="Gene3D" id="2.30.30.40">
    <property type="entry name" value="SH3 Domains"/>
    <property type="match status" value="1"/>
</dbReference>
<feature type="compositionally biased region" description="Polar residues" evidence="12">
    <location>
        <begin position="156"/>
        <end position="171"/>
    </location>
</feature>
<dbReference type="GO" id="GO:0031209">
    <property type="term" value="C:SCAR complex"/>
    <property type="evidence" value="ECO:0007669"/>
    <property type="project" value="TreeGrafter"/>
</dbReference>
<dbReference type="GO" id="GO:0001764">
    <property type="term" value="P:neuron migration"/>
    <property type="evidence" value="ECO:0007669"/>
    <property type="project" value="TreeGrafter"/>
</dbReference>
<dbReference type="Ensembl" id="ENSSANT00000072983.1">
    <property type="protein sequence ID" value="ENSSANP00000068666.1"/>
    <property type="gene ID" value="ENSSANG00000034061.1"/>
</dbReference>
<name>A0A671QAD2_9TELE</name>
<evidence type="ECO:0000256" key="2">
    <source>
        <dbReference type="ARBA" id="ARBA00004486"/>
    </source>
</evidence>
<dbReference type="InterPro" id="IPR001452">
    <property type="entry name" value="SH3_domain"/>
</dbReference>
<keyword evidence="8" id="KW-0175">Coiled coil</keyword>
<proteinExistence type="inferred from homology"/>
<dbReference type="InterPro" id="IPR000727">
    <property type="entry name" value="T_SNARE_dom"/>
</dbReference>
<dbReference type="PRINTS" id="PR00499">
    <property type="entry name" value="P67PHOX"/>
</dbReference>
<dbReference type="GO" id="GO:0030027">
    <property type="term" value="C:lamellipodium"/>
    <property type="evidence" value="ECO:0007669"/>
    <property type="project" value="UniProtKB-SubCell"/>
</dbReference>
<evidence type="ECO:0000256" key="12">
    <source>
        <dbReference type="SAM" id="MobiDB-lite"/>
    </source>
</evidence>
<dbReference type="PROSITE" id="PS50002">
    <property type="entry name" value="SH3"/>
    <property type="match status" value="1"/>
</dbReference>
<dbReference type="Pfam" id="PF00018">
    <property type="entry name" value="SH3_1"/>
    <property type="match status" value="1"/>
</dbReference>